<gene>
    <name evidence="4" type="ORF">PFTANZ_02652</name>
</gene>
<dbReference type="EMBL" id="KI926402">
    <property type="protein sequence ID" value="ETW36694.1"/>
    <property type="molecule type" value="Genomic_DNA"/>
</dbReference>
<reference evidence="4 5" key="1">
    <citation type="submission" date="2013-02" db="EMBL/GenBank/DDBJ databases">
        <title>The Genome Annotation of Plasmodium falciparum Tanzania (2000708).</title>
        <authorList>
            <consortium name="The Broad Institute Genome Sequencing Platform"/>
            <consortium name="The Broad Institute Genome Sequencing Center for Infectious Disease"/>
            <person name="Neafsey D."/>
            <person name="Hoffman S."/>
            <person name="Volkman S."/>
            <person name="Rosenthal P."/>
            <person name="Walker B."/>
            <person name="Young S.K."/>
            <person name="Zeng Q."/>
            <person name="Gargeya S."/>
            <person name="Fitzgerald M."/>
            <person name="Haas B."/>
            <person name="Abouelleil A."/>
            <person name="Allen A.W."/>
            <person name="Alvarado L."/>
            <person name="Arachchi H.M."/>
            <person name="Berlin A.M."/>
            <person name="Chapman S.B."/>
            <person name="Gainer-Dewar J."/>
            <person name="Goldberg J."/>
            <person name="Griggs A."/>
            <person name="Gujja S."/>
            <person name="Hansen M."/>
            <person name="Howarth C."/>
            <person name="Imamovic A."/>
            <person name="Ireland A."/>
            <person name="Larimer J."/>
            <person name="McCowan C."/>
            <person name="Murphy C."/>
            <person name="Pearson M."/>
            <person name="Poon T.W."/>
            <person name="Priest M."/>
            <person name="Roberts A."/>
            <person name="Saif S."/>
            <person name="Shea T."/>
            <person name="Sisk P."/>
            <person name="Sykes S."/>
            <person name="Wortman J."/>
            <person name="Nusbaum C."/>
            <person name="Birren B."/>
        </authorList>
    </citation>
    <scope>NUCLEOTIDE SEQUENCE [LARGE SCALE GENOMIC DNA]</scope>
    <source>
        <strain evidence="5">Tanzania (2000708)</strain>
    </source>
</reference>
<comment type="similarity">
    <text evidence="2">Belongs to the RRP1 family.</text>
</comment>
<name>A0A024W6Y9_PLAFA</name>
<accession>A0A024W6Y9</accession>
<evidence type="ECO:0008006" key="6">
    <source>
        <dbReference type="Google" id="ProtNLM"/>
    </source>
</evidence>
<reference evidence="4 5" key="2">
    <citation type="submission" date="2013-02" db="EMBL/GenBank/DDBJ databases">
        <title>The Genome Sequence of Plasmodium falciparum Tanzania (2000708).</title>
        <authorList>
            <consortium name="The Broad Institute Genome Sequencing Platform"/>
            <consortium name="The Broad Institute Genome Sequencing Center for Infectious Disease"/>
            <person name="Neafsey D."/>
            <person name="Cheeseman I."/>
            <person name="Volkman S."/>
            <person name="Adams J."/>
            <person name="Walker B."/>
            <person name="Young S.K."/>
            <person name="Zeng Q."/>
            <person name="Gargeya S."/>
            <person name="Fitzgerald M."/>
            <person name="Haas B."/>
            <person name="Abouelleil A."/>
            <person name="Alvarado L."/>
            <person name="Arachchi H.M."/>
            <person name="Berlin A.M."/>
            <person name="Chapman S.B."/>
            <person name="Dewar J."/>
            <person name="Goldberg J."/>
            <person name="Griggs A."/>
            <person name="Gujja S."/>
            <person name="Hansen M."/>
            <person name="Howarth C."/>
            <person name="Imamovic A."/>
            <person name="Larimer J."/>
            <person name="McCowan C."/>
            <person name="Murphy C."/>
            <person name="Neiman D."/>
            <person name="Pearson M."/>
            <person name="Priest M."/>
            <person name="Roberts A."/>
            <person name="Saif S."/>
            <person name="Shea T."/>
            <person name="Sisk P."/>
            <person name="Sykes S."/>
            <person name="Wortman J."/>
            <person name="Nusbaum C."/>
            <person name="Birren B."/>
        </authorList>
    </citation>
    <scope>NUCLEOTIDE SEQUENCE [LARGE SCALE GENOMIC DNA]</scope>
    <source>
        <strain evidence="5">Tanzania (2000708)</strain>
    </source>
</reference>
<evidence type="ECO:0000313" key="4">
    <source>
        <dbReference type="EMBL" id="ETW36694.1"/>
    </source>
</evidence>
<evidence type="ECO:0000256" key="3">
    <source>
        <dbReference type="ARBA" id="ARBA00023242"/>
    </source>
</evidence>
<dbReference type="InterPro" id="IPR010301">
    <property type="entry name" value="RRP1"/>
</dbReference>
<dbReference type="Pfam" id="PF05997">
    <property type="entry name" value="Nop52"/>
    <property type="match status" value="1"/>
</dbReference>
<evidence type="ECO:0000256" key="2">
    <source>
        <dbReference type="ARBA" id="ARBA00006374"/>
    </source>
</evidence>
<dbReference type="Proteomes" id="UP000030708">
    <property type="component" value="Unassembled WGS sequence"/>
</dbReference>
<dbReference type="GO" id="GO:0005634">
    <property type="term" value="C:nucleus"/>
    <property type="evidence" value="ECO:0007669"/>
    <property type="project" value="UniProtKB-SubCell"/>
</dbReference>
<organism evidence="4 5">
    <name type="scientific">Plasmodium falciparum Tanzania</name>
    <name type="common">2000708</name>
    <dbReference type="NCBI Taxonomy" id="1036725"/>
    <lineage>
        <taxon>Eukaryota</taxon>
        <taxon>Sar</taxon>
        <taxon>Alveolata</taxon>
        <taxon>Apicomplexa</taxon>
        <taxon>Aconoidasida</taxon>
        <taxon>Haemosporida</taxon>
        <taxon>Plasmodiidae</taxon>
        <taxon>Plasmodium</taxon>
        <taxon>Plasmodium (Laverania)</taxon>
    </lineage>
</organism>
<sequence length="493" mass="59012">MNNVKRANKSEIEKIFVELCHVEKENRDKGIDILYDYITKNRKCLNEHKITYICKGLFYYYWLCYSMEEQKKCSLKICRLIHKFNSKNNKKKKNVFLFVQCFLQVMSNKVFQAEILMFFHINAWNNLYLKKYNKIFLQYFDDTSELYYNYIDTFIKEFLGNEYFLKSKKQEQRNYNTKQFLLLIDPFFKIICMTDQKYVMDLINKKVFLLIKKMKHIKKKLLKKKIMKYIHKCKVKYGLKILKNFYDVINSSSSKKNKKEKGKDNKGKEKEKKVPIFLENFQTAFHTTDESNTMTTPSQLKENGNIKNIDEQKEIHLLNHTNVLNNDNKLLKNEDMLTNNDKVNFSNDVQLNNECANLINGKKKNVINNENVLLTLNTFDIKKKNKDTITLSKKKQKINKENKKKLLQNKLKQKKKKHHNVGKNSVKDICEKNNVVRKTILKKGKSKSTVTKKVHFNLKRNTIEYIPRNKRKNINSYLLMNNFRNFLNIPSFV</sequence>
<dbReference type="GO" id="GO:0006364">
    <property type="term" value="P:rRNA processing"/>
    <property type="evidence" value="ECO:0007669"/>
    <property type="project" value="InterPro"/>
</dbReference>
<protein>
    <recommendedName>
        <fullName evidence="6">Nucleolar protein Nop52</fullName>
    </recommendedName>
</protein>
<dbReference type="AlphaFoldDB" id="A0A024W6Y9"/>
<evidence type="ECO:0000313" key="5">
    <source>
        <dbReference type="Proteomes" id="UP000030708"/>
    </source>
</evidence>
<proteinExistence type="inferred from homology"/>
<keyword evidence="3" id="KW-0539">Nucleus</keyword>
<evidence type="ECO:0000256" key="1">
    <source>
        <dbReference type="ARBA" id="ARBA00004123"/>
    </source>
</evidence>
<dbReference type="GO" id="GO:0030688">
    <property type="term" value="C:preribosome, small subunit precursor"/>
    <property type="evidence" value="ECO:0007669"/>
    <property type="project" value="InterPro"/>
</dbReference>
<comment type="subcellular location">
    <subcellularLocation>
        <location evidence="1">Nucleus</location>
    </subcellularLocation>
</comment>
<dbReference type="eggNOG" id="KOG3911">
    <property type="taxonomic scope" value="Eukaryota"/>
</dbReference>
<dbReference type="OrthoDB" id="2019504at2759"/>